<evidence type="ECO:0000256" key="7">
    <source>
        <dbReference type="PROSITE-ProRule" id="PRU10141"/>
    </source>
</evidence>
<dbReference type="InterPro" id="IPR011009">
    <property type="entry name" value="Kinase-like_dom_sf"/>
</dbReference>
<feature type="region of interest" description="Disordered" evidence="8">
    <location>
        <begin position="241"/>
        <end position="261"/>
    </location>
</feature>
<keyword evidence="3 6" id="KW-0547">Nucleotide-binding</keyword>
<dbReference type="InterPro" id="IPR017441">
    <property type="entry name" value="Protein_kinase_ATP_BS"/>
</dbReference>
<evidence type="ECO:0000256" key="6">
    <source>
        <dbReference type="PIRSR" id="PIRSR630616-2"/>
    </source>
</evidence>
<organism evidence="10 11">
    <name type="scientific">Polarella glacialis</name>
    <name type="common">Dinoflagellate</name>
    <dbReference type="NCBI Taxonomy" id="89957"/>
    <lineage>
        <taxon>Eukaryota</taxon>
        <taxon>Sar</taxon>
        <taxon>Alveolata</taxon>
        <taxon>Dinophyceae</taxon>
        <taxon>Suessiales</taxon>
        <taxon>Suessiaceae</taxon>
        <taxon>Polarella</taxon>
    </lineage>
</organism>
<dbReference type="SMART" id="SM00220">
    <property type="entry name" value="S_TKc"/>
    <property type="match status" value="1"/>
</dbReference>
<dbReference type="PROSITE" id="PS00107">
    <property type="entry name" value="PROTEIN_KINASE_ATP"/>
    <property type="match status" value="1"/>
</dbReference>
<feature type="domain" description="Protein kinase" evidence="9">
    <location>
        <begin position="57"/>
        <end position="242"/>
    </location>
</feature>
<evidence type="ECO:0000313" key="10">
    <source>
        <dbReference type="EMBL" id="CAE8718746.1"/>
    </source>
</evidence>
<protein>
    <recommendedName>
        <fullName evidence="9">Protein kinase domain-containing protein</fullName>
    </recommendedName>
</protein>
<dbReference type="Pfam" id="PF00069">
    <property type="entry name" value="Pkinase"/>
    <property type="match status" value="1"/>
</dbReference>
<dbReference type="SUPFAM" id="SSF56112">
    <property type="entry name" value="Protein kinase-like (PK-like)"/>
    <property type="match status" value="1"/>
</dbReference>
<dbReference type="GO" id="GO:0004674">
    <property type="term" value="F:protein serine/threonine kinase activity"/>
    <property type="evidence" value="ECO:0007669"/>
    <property type="project" value="UniProtKB-KW"/>
</dbReference>
<feature type="binding site" evidence="6 7">
    <location>
        <position position="86"/>
    </location>
    <ligand>
        <name>ATP</name>
        <dbReference type="ChEBI" id="CHEBI:30616"/>
    </ligand>
</feature>
<evidence type="ECO:0000256" key="5">
    <source>
        <dbReference type="ARBA" id="ARBA00022840"/>
    </source>
</evidence>
<evidence type="ECO:0000259" key="9">
    <source>
        <dbReference type="SMART" id="SM00220"/>
    </source>
</evidence>
<dbReference type="AlphaFoldDB" id="A0A813L2Y0"/>
<evidence type="ECO:0000313" key="11">
    <source>
        <dbReference type="Proteomes" id="UP000626109"/>
    </source>
</evidence>
<name>A0A813L2Y0_POLGL</name>
<keyword evidence="5 6" id="KW-0067">ATP-binding</keyword>
<keyword evidence="1" id="KW-0723">Serine/threonine-protein kinase</keyword>
<evidence type="ECO:0000256" key="3">
    <source>
        <dbReference type="ARBA" id="ARBA00022741"/>
    </source>
</evidence>
<dbReference type="InterPro" id="IPR030616">
    <property type="entry name" value="Aur-like"/>
</dbReference>
<keyword evidence="4" id="KW-0418">Kinase</keyword>
<dbReference type="FunFam" id="3.30.200.20:FF:000042">
    <property type="entry name" value="Aurora kinase A"/>
    <property type="match status" value="1"/>
</dbReference>
<reference evidence="10" key="1">
    <citation type="submission" date="2021-02" db="EMBL/GenBank/DDBJ databases">
        <authorList>
            <person name="Dougan E. K."/>
            <person name="Rhodes N."/>
            <person name="Thang M."/>
            <person name="Chan C."/>
        </authorList>
    </citation>
    <scope>NUCLEOTIDE SEQUENCE</scope>
</reference>
<dbReference type="InterPro" id="IPR000719">
    <property type="entry name" value="Prot_kinase_dom"/>
</dbReference>
<dbReference type="PANTHER" id="PTHR24350">
    <property type="entry name" value="SERINE/THREONINE-PROTEIN KINASE IAL-RELATED"/>
    <property type="match status" value="1"/>
</dbReference>
<sequence>MELLHHHSGRMHLQQQLQPTAEEVSAAEAWQDVSAAYSGHVTVLGDDVQLDDFETLDGNGGTLGNGTFGVVRRIRRKGSNEVYALKTMQKSEVISGNLVDQVEREIQTQRKLNHPNILRLYKHFQDATGEVGSATPAYSSQPQAQFGSATPAYASQPQAQYYGAPSATPAYAAAPAANPTYGAYAAATPMYAAAATPAYAQPVYGVASPTPAYAAAPAAQPMYGVPSYTPAYTATPSYTPPSHAGVYSQTTSTPSYQPMYR</sequence>
<dbReference type="EMBL" id="CAJNNW010033410">
    <property type="protein sequence ID" value="CAE8718746.1"/>
    <property type="molecule type" value="Genomic_DNA"/>
</dbReference>
<accession>A0A813L2Y0</accession>
<dbReference type="GO" id="GO:0005524">
    <property type="term" value="F:ATP binding"/>
    <property type="evidence" value="ECO:0007669"/>
    <property type="project" value="UniProtKB-UniRule"/>
</dbReference>
<dbReference type="Proteomes" id="UP000626109">
    <property type="component" value="Unassembled WGS sequence"/>
</dbReference>
<evidence type="ECO:0000256" key="2">
    <source>
        <dbReference type="ARBA" id="ARBA00022679"/>
    </source>
</evidence>
<keyword evidence="2" id="KW-0808">Transferase</keyword>
<proteinExistence type="predicted"/>
<gene>
    <name evidence="10" type="ORF">PGLA2088_LOCUS40247</name>
</gene>
<evidence type="ECO:0000256" key="8">
    <source>
        <dbReference type="SAM" id="MobiDB-lite"/>
    </source>
</evidence>
<dbReference type="Gene3D" id="3.30.200.20">
    <property type="entry name" value="Phosphorylase Kinase, domain 1"/>
    <property type="match status" value="1"/>
</dbReference>
<evidence type="ECO:0000256" key="1">
    <source>
        <dbReference type="ARBA" id="ARBA00022527"/>
    </source>
</evidence>
<evidence type="ECO:0000256" key="4">
    <source>
        <dbReference type="ARBA" id="ARBA00022777"/>
    </source>
</evidence>
<comment type="caution">
    <text evidence="10">The sequence shown here is derived from an EMBL/GenBank/DDBJ whole genome shotgun (WGS) entry which is preliminary data.</text>
</comment>
<feature type="compositionally biased region" description="Polar residues" evidence="8">
    <location>
        <begin position="247"/>
        <end position="261"/>
    </location>
</feature>